<reference evidence="1" key="1">
    <citation type="submission" date="2021-06" db="EMBL/GenBank/DDBJ databases">
        <authorList>
            <person name="Kallberg Y."/>
            <person name="Tangrot J."/>
            <person name="Rosling A."/>
        </authorList>
    </citation>
    <scope>NUCLEOTIDE SEQUENCE</scope>
    <source>
        <strain evidence="1">FL966</strain>
    </source>
</reference>
<keyword evidence="2" id="KW-1185">Reference proteome</keyword>
<evidence type="ECO:0000313" key="1">
    <source>
        <dbReference type="EMBL" id="CAG8567479.1"/>
    </source>
</evidence>
<name>A0A9N9FXR9_9GLOM</name>
<proteinExistence type="predicted"/>
<dbReference type="AlphaFoldDB" id="A0A9N9FXR9"/>
<dbReference type="OrthoDB" id="2379830at2759"/>
<accession>A0A9N9FXR9</accession>
<organism evidence="1 2">
    <name type="scientific">Cetraspora pellucida</name>
    <dbReference type="NCBI Taxonomy" id="1433469"/>
    <lineage>
        <taxon>Eukaryota</taxon>
        <taxon>Fungi</taxon>
        <taxon>Fungi incertae sedis</taxon>
        <taxon>Mucoromycota</taxon>
        <taxon>Glomeromycotina</taxon>
        <taxon>Glomeromycetes</taxon>
        <taxon>Diversisporales</taxon>
        <taxon>Gigasporaceae</taxon>
        <taxon>Cetraspora</taxon>
    </lineage>
</organism>
<dbReference type="Proteomes" id="UP000789759">
    <property type="component" value="Unassembled WGS sequence"/>
</dbReference>
<dbReference type="InterPro" id="IPR024755">
    <property type="entry name" value="cpYpsA"/>
</dbReference>
<comment type="caution">
    <text evidence="1">The sequence shown here is derived from an EMBL/GenBank/DDBJ whole genome shotgun (WGS) entry which is preliminary data.</text>
</comment>
<dbReference type="Pfam" id="PF12694">
    <property type="entry name" value="cpYpsA"/>
    <property type="match status" value="1"/>
</dbReference>
<dbReference type="EMBL" id="CAJVQA010003139">
    <property type="protein sequence ID" value="CAG8567479.1"/>
    <property type="molecule type" value="Genomic_DNA"/>
</dbReference>
<dbReference type="Gene3D" id="3.40.50.450">
    <property type="match status" value="1"/>
</dbReference>
<sequence>MLVSTAIGFFDAFFDYVTNNQNVEYTVYKNDCFVVKFKNENEWRLTCWCPKGRLWEDNGKIPDEYPLQETKTNDYKERTKLNIKDAEATLIVIVSIFNSDNNETGLTIEEANNLNKLLKIINLDEEANNISEEVFKWIKEKNIKHLNMAGPRASTCEGIYDKTFIFMNSLLKKLEDYQD</sequence>
<gene>
    <name evidence="1" type="ORF">CPELLU_LOCUS5496</name>
</gene>
<protein>
    <submittedName>
        <fullName evidence="1">13365_t:CDS:1</fullName>
    </submittedName>
</protein>
<evidence type="ECO:0000313" key="2">
    <source>
        <dbReference type="Proteomes" id="UP000789759"/>
    </source>
</evidence>